<dbReference type="Pfam" id="PF13639">
    <property type="entry name" value="zf-RING_2"/>
    <property type="match status" value="1"/>
</dbReference>
<keyword evidence="1" id="KW-0862">Zinc</keyword>
<dbReference type="VEuPathDB" id="AmoebaDB:DICPUDRAFT_82132"/>
<feature type="domain" description="RING-type" evidence="2">
    <location>
        <begin position="27"/>
        <end position="66"/>
    </location>
</feature>
<name>F0ZVL8_DICPU</name>
<keyword evidence="4" id="KW-1185">Reference proteome</keyword>
<dbReference type="AlphaFoldDB" id="F0ZVL8"/>
<dbReference type="InterPro" id="IPR013083">
    <property type="entry name" value="Znf_RING/FYVE/PHD"/>
</dbReference>
<sequence length="178" mass="21660">MERLEKEKEREEKEKLERELLENNFHCNICLEQIETIANATIDCNHKFCFDCKEWSNEANTCPTYNYVEGLVNSANVPYRAQRGYRQLYIQSLLQDLVQEEELPSIPIVYDYHLEPLQFFYWFKKGLKKFKMFQNKKIQMVKFYFFFNIHTLLKSHIKQWGFCLFLLVNVLNWSFKLL</sequence>
<accession>F0ZVL8</accession>
<dbReference type="Proteomes" id="UP000001064">
    <property type="component" value="Unassembled WGS sequence"/>
</dbReference>
<dbReference type="KEGG" id="dpp:DICPUDRAFT_82132"/>
<gene>
    <name evidence="3" type="ORF">DICPUDRAFT_82132</name>
</gene>
<organism evidence="3 4">
    <name type="scientific">Dictyostelium purpureum</name>
    <name type="common">Slime mold</name>
    <dbReference type="NCBI Taxonomy" id="5786"/>
    <lineage>
        <taxon>Eukaryota</taxon>
        <taxon>Amoebozoa</taxon>
        <taxon>Evosea</taxon>
        <taxon>Eumycetozoa</taxon>
        <taxon>Dictyostelia</taxon>
        <taxon>Dictyosteliales</taxon>
        <taxon>Dictyosteliaceae</taxon>
        <taxon>Dictyostelium</taxon>
    </lineage>
</organism>
<evidence type="ECO:0000259" key="2">
    <source>
        <dbReference type="PROSITE" id="PS50089"/>
    </source>
</evidence>
<evidence type="ECO:0000313" key="4">
    <source>
        <dbReference type="Proteomes" id="UP000001064"/>
    </source>
</evidence>
<keyword evidence="1" id="KW-0863">Zinc-finger</keyword>
<dbReference type="PROSITE" id="PS50089">
    <property type="entry name" value="ZF_RING_2"/>
    <property type="match status" value="1"/>
</dbReference>
<protein>
    <recommendedName>
        <fullName evidence="2">RING-type domain-containing protein</fullName>
    </recommendedName>
</protein>
<dbReference type="RefSeq" id="XP_003291460.1">
    <property type="nucleotide sequence ID" value="XM_003291412.1"/>
</dbReference>
<dbReference type="InterPro" id="IPR001841">
    <property type="entry name" value="Znf_RING"/>
</dbReference>
<dbReference type="Gene3D" id="3.30.40.10">
    <property type="entry name" value="Zinc/RING finger domain, C3HC4 (zinc finger)"/>
    <property type="match status" value="1"/>
</dbReference>
<dbReference type="EMBL" id="GL871217">
    <property type="protein sequence ID" value="EGC32004.1"/>
    <property type="molecule type" value="Genomic_DNA"/>
</dbReference>
<dbReference type="SUPFAM" id="SSF57850">
    <property type="entry name" value="RING/U-box"/>
    <property type="match status" value="1"/>
</dbReference>
<keyword evidence="1" id="KW-0479">Metal-binding</keyword>
<reference evidence="4" key="1">
    <citation type="journal article" date="2011" name="Genome Biol.">
        <title>Comparative genomics of the social amoebae Dictyostelium discoideum and Dictyostelium purpureum.</title>
        <authorList>
            <consortium name="US DOE Joint Genome Institute (JGI-PGF)"/>
            <person name="Sucgang R."/>
            <person name="Kuo A."/>
            <person name="Tian X."/>
            <person name="Salerno W."/>
            <person name="Parikh A."/>
            <person name="Feasley C.L."/>
            <person name="Dalin E."/>
            <person name="Tu H."/>
            <person name="Huang E."/>
            <person name="Barry K."/>
            <person name="Lindquist E."/>
            <person name="Shapiro H."/>
            <person name="Bruce D."/>
            <person name="Schmutz J."/>
            <person name="Salamov A."/>
            <person name="Fey P."/>
            <person name="Gaudet P."/>
            <person name="Anjard C."/>
            <person name="Babu M.M."/>
            <person name="Basu S."/>
            <person name="Bushmanova Y."/>
            <person name="van der Wel H."/>
            <person name="Katoh-Kurasawa M."/>
            <person name="Dinh C."/>
            <person name="Coutinho P.M."/>
            <person name="Saito T."/>
            <person name="Elias M."/>
            <person name="Schaap P."/>
            <person name="Kay R.R."/>
            <person name="Henrissat B."/>
            <person name="Eichinger L."/>
            <person name="Rivero F."/>
            <person name="Putnam N.H."/>
            <person name="West C.M."/>
            <person name="Loomis W.F."/>
            <person name="Chisholm R.L."/>
            <person name="Shaulsky G."/>
            <person name="Strassmann J.E."/>
            <person name="Queller D.C."/>
            <person name="Kuspa A."/>
            <person name="Grigoriev I.V."/>
        </authorList>
    </citation>
    <scope>NUCLEOTIDE SEQUENCE [LARGE SCALE GENOMIC DNA]</scope>
    <source>
        <strain evidence="4">QSDP1</strain>
    </source>
</reference>
<dbReference type="GO" id="GO:0008270">
    <property type="term" value="F:zinc ion binding"/>
    <property type="evidence" value="ECO:0007669"/>
    <property type="project" value="UniProtKB-KW"/>
</dbReference>
<proteinExistence type="predicted"/>
<dbReference type="GeneID" id="10507645"/>
<evidence type="ECO:0000313" key="3">
    <source>
        <dbReference type="EMBL" id="EGC32004.1"/>
    </source>
</evidence>
<dbReference type="OrthoDB" id="21534at2759"/>
<dbReference type="InParanoid" id="F0ZVL8"/>
<evidence type="ECO:0000256" key="1">
    <source>
        <dbReference type="PROSITE-ProRule" id="PRU00175"/>
    </source>
</evidence>
<dbReference type="PANTHER" id="PTHR46563">
    <property type="entry name" value="RING-TYPE DOMAIN-CONTAINING PROTEIN"/>
    <property type="match status" value="1"/>
</dbReference>
<dbReference type="PANTHER" id="PTHR46563:SF1">
    <property type="entry name" value="RING-TYPE DOMAIN-CONTAINING PROTEIN-RELATED"/>
    <property type="match status" value="1"/>
</dbReference>